<protein>
    <recommendedName>
        <fullName evidence="15">N-acetyltransferase ECO1</fullName>
    </recommendedName>
</protein>
<evidence type="ECO:0000313" key="13">
    <source>
        <dbReference type="EMBL" id="KZO97599.1"/>
    </source>
</evidence>
<evidence type="ECO:0000256" key="9">
    <source>
        <dbReference type="ARBA" id="ARBA00023315"/>
    </source>
</evidence>
<keyword evidence="7" id="KW-0539">Nucleus</keyword>
<dbReference type="PANTHER" id="PTHR45884">
    <property type="entry name" value="N-ACETYLTRANSFERASE ECO"/>
    <property type="match status" value="1"/>
</dbReference>
<dbReference type="PANTHER" id="PTHR45884:SF2">
    <property type="entry name" value="N-ACETYLTRANSFERASE ECO"/>
    <property type="match status" value="1"/>
</dbReference>
<dbReference type="Pfam" id="PF13880">
    <property type="entry name" value="Acetyltransf_13"/>
    <property type="match status" value="1"/>
</dbReference>
<dbReference type="Pfam" id="PF13878">
    <property type="entry name" value="zf-C2H2_3"/>
    <property type="match status" value="1"/>
</dbReference>
<proteinExistence type="inferred from homology"/>
<dbReference type="AlphaFoldDB" id="A0A167NDK4"/>
<dbReference type="GO" id="GO:0005634">
    <property type="term" value="C:nucleus"/>
    <property type="evidence" value="ECO:0007669"/>
    <property type="project" value="UniProtKB-SubCell"/>
</dbReference>
<reference evidence="13 14" key="1">
    <citation type="journal article" date="2016" name="Mol. Biol. Evol.">
        <title>Comparative Genomics of Early-Diverging Mushroom-Forming Fungi Provides Insights into the Origins of Lignocellulose Decay Capabilities.</title>
        <authorList>
            <person name="Nagy L.G."/>
            <person name="Riley R."/>
            <person name="Tritt A."/>
            <person name="Adam C."/>
            <person name="Daum C."/>
            <person name="Floudas D."/>
            <person name="Sun H."/>
            <person name="Yadav J.S."/>
            <person name="Pangilinan J."/>
            <person name="Larsson K.H."/>
            <person name="Matsuura K."/>
            <person name="Barry K."/>
            <person name="Labutti K."/>
            <person name="Kuo R."/>
            <person name="Ohm R.A."/>
            <person name="Bhattacharya S.S."/>
            <person name="Shirouzu T."/>
            <person name="Yoshinaga Y."/>
            <person name="Martin F.M."/>
            <person name="Grigoriev I.V."/>
            <person name="Hibbett D.S."/>
        </authorList>
    </citation>
    <scope>NUCLEOTIDE SEQUENCE [LARGE SCALE GENOMIC DNA]</scope>
    <source>
        <strain evidence="13 14">TUFC12733</strain>
    </source>
</reference>
<organism evidence="13 14">
    <name type="scientific">Calocera viscosa (strain TUFC12733)</name>
    <dbReference type="NCBI Taxonomy" id="1330018"/>
    <lineage>
        <taxon>Eukaryota</taxon>
        <taxon>Fungi</taxon>
        <taxon>Dikarya</taxon>
        <taxon>Basidiomycota</taxon>
        <taxon>Agaricomycotina</taxon>
        <taxon>Dacrymycetes</taxon>
        <taxon>Dacrymycetales</taxon>
        <taxon>Dacrymycetaceae</taxon>
        <taxon>Calocera</taxon>
    </lineage>
</organism>
<dbReference type="OrthoDB" id="428854at2759"/>
<evidence type="ECO:0000256" key="5">
    <source>
        <dbReference type="ARBA" id="ARBA00022771"/>
    </source>
</evidence>
<name>A0A167NDK4_CALVF</name>
<feature type="compositionally biased region" description="Low complexity" evidence="10">
    <location>
        <begin position="28"/>
        <end position="40"/>
    </location>
</feature>
<dbReference type="EMBL" id="KV417279">
    <property type="protein sequence ID" value="KZO97599.1"/>
    <property type="molecule type" value="Genomic_DNA"/>
</dbReference>
<evidence type="ECO:0000256" key="3">
    <source>
        <dbReference type="ARBA" id="ARBA00022679"/>
    </source>
</evidence>
<sequence length="380" mass="41198">MSSSPLLRHRKPTQRTYGSSNRVKSFLPSSPRSTASWTPSSPAPSRPPKREEKENKQSSASNISSDITQSTPFSKPAAKRKASVLYDEIPVPRKTLDSFFSGSSTRPMKRLKHSTNTKTDLHETPLVQMHLALSSKPIVRTCPVCNLSYTLGTPEDEGLHKRHHARVVAGIEWGKGEEGSKGVEIIEEGVVVGKSKGRAKGRVLAFEGSCSGRVKTKLETLMETVNTELSAPCLSPETLASSKIFIFVLPSGTSAKEKVVGCVVAQRIENAMRVVPCPSNADDDQSSSSKTVMIDGDEGGLYCDPTLLPTPLGISRLWSSAQHRKKGIASLLLNAACRRTVYGCQLDPEKGQVAFSQPTNSGRAVMMQWGKGACRIFTET</sequence>
<evidence type="ECO:0000313" key="14">
    <source>
        <dbReference type="Proteomes" id="UP000076738"/>
    </source>
</evidence>
<feature type="domain" description="N-acetyltransferase ESCO acetyl-transferase" evidence="12">
    <location>
        <begin position="312"/>
        <end position="371"/>
    </location>
</feature>
<evidence type="ECO:0008006" key="15">
    <source>
        <dbReference type="Google" id="ProtNLM"/>
    </source>
</evidence>
<keyword evidence="14" id="KW-1185">Reference proteome</keyword>
<comment type="subcellular location">
    <subcellularLocation>
        <location evidence="1">Nucleus</location>
    </subcellularLocation>
</comment>
<evidence type="ECO:0000256" key="6">
    <source>
        <dbReference type="ARBA" id="ARBA00022833"/>
    </source>
</evidence>
<dbReference type="GO" id="GO:0061733">
    <property type="term" value="F:protein-lysine-acetyltransferase activity"/>
    <property type="evidence" value="ECO:0007669"/>
    <property type="project" value="TreeGrafter"/>
</dbReference>
<dbReference type="Proteomes" id="UP000076738">
    <property type="component" value="Unassembled WGS sequence"/>
</dbReference>
<dbReference type="GO" id="GO:0007064">
    <property type="term" value="P:mitotic sister chromatid cohesion"/>
    <property type="evidence" value="ECO:0007669"/>
    <property type="project" value="TreeGrafter"/>
</dbReference>
<feature type="compositionally biased region" description="Polar residues" evidence="10">
    <location>
        <begin position="57"/>
        <end position="73"/>
    </location>
</feature>
<evidence type="ECO:0000259" key="12">
    <source>
        <dbReference type="Pfam" id="PF13880"/>
    </source>
</evidence>
<evidence type="ECO:0000256" key="1">
    <source>
        <dbReference type="ARBA" id="ARBA00004123"/>
    </source>
</evidence>
<keyword evidence="8" id="KW-0131">Cell cycle</keyword>
<keyword evidence="9" id="KW-0012">Acyltransferase</keyword>
<comment type="similarity">
    <text evidence="2">Belongs to the acetyltransferase family. ECO subfamily.</text>
</comment>
<keyword evidence="3" id="KW-0808">Transferase</keyword>
<keyword evidence="4" id="KW-0479">Metal-binding</keyword>
<accession>A0A167NDK4</accession>
<evidence type="ECO:0000256" key="2">
    <source>
        <dbReference type="ARBA" id="ARBA00005816"/>
    </source>
</evidence>
<dbReference type="GO" id="GO:0008270">
    <property type="term" value="F:zinc ion binding"/>
    <property type="evidence" value="ECO:0007669"/>
    <property type="project" value="UniProtKB-KW"/>
</dbReference>
<feature type="domain" description="N-acetyltransferase ESCO zinc-finger" evidence="11">
    <location>
        <begin position="128"/>
        <end position="166"/>
    </location>
</feature>
<evidence type="ECO:0000256" key="10">
    <source>
        <dbReference type="SAM" id="MobiDB-lite"/>
    </source>
</evidence>
<dbReference type="InterPro" id="IPR028009">
    <property type="entry name" value="ESCO_Acetyltransf_dom"/>
</dbReference>
<evidence type="ECO:0000256" key="7">
    <source>
        <dbReference type="ARBA" id="ARBA00023242"/>
    </source>
</evidence>
<keyword evidence="6" id="KW-0862">Zinc</keyword>
<feature type="region of interest" description="Disordered" evidence="10">
    <location>
        <begin position="1"/>
        <end position="79"/>
    </location>
</feature>
<keyword evidence="5" id="KW-0863">Zinc-finger</keyword>
<feature type="compositionally biased region" description="Polar residues" evidence="10">
    <location>
        <begin position="14"/>
        <end position="23"/>
    </location>
</feature>
<evidence type="ECO:0000256" key="8">
    <source>
        <dbReference type="ARBA" id="ARBA00023306"/>
    </source>
</evidence>
<evidence type="ECO:0000256" key="4">
    <source>
        <dbReference type="ARBA" id="ARBA00022723"/>
    </source>
</evidence>
<gene>
    <name evidence="13" type="ORF">CALVIDRAFT_562944</name>
</gene>
<dbReference type="InterPro" id="IPR028005">
    <property type="entry name" value="AcTrfase_ESCO_Znf_dom"/>
</dbReference>
<evidence type="ECO:0000259" key="11">
    <source>
        <dbReference type="Pfam" id="PF13878"/>
    </source>
</evidence>
<dbReference type="GO" id="GO:0000785">
    <property type="term" value="C:chromatin"/>
    <property type="evidence" value="ECO:0007669"/>
    <property type="project" value="TreeGrafter"/>
</dbReference>
<dbReference type="STRING" id="1330018.A0A167NDK4"/>